<feature type="domain" description="DISARM protein DrmE C-terminal" evidence="1">
    <location>
        <begin position="647"/>
        <end position="773"/>
    </location>
</feature>
<organism evidence="2 3">
    <name type="scientific">Pedobacter agri</name>
    <dbReference type="NCBI Taxonomy" id="454586"/>
    <lineage>
        <taxon>Bacteria</taxon>
        <taxon>Pseudomonadati</taxon>
        <taxon>Bacteroidota</taxon>
        <taxon>Sphingobacteriia</taxon>
        <taxon>Sphingobacteriales</taxon>
        <taxon>Sphingobacteriaceae</taxon>
        <taxon>Pedobacter</taxon>
    </lineage>
</organism>
<protein>
    <recommendedName>
        <fullName evidence="1">DISARM protein DrmE C-terminal domain-containing protein</fullName>
    </recommendedName>
</protein>
<dbReference type="EMBL" id="JAPJUH010000001">
    <property type="protein sequence ID" value="MCX3263713.1"/>
    <property type="molecule type" value="Genomic_DNA"/>
</dbReference>
<keyword evidence="3" id="KW-1185">Reference proteome</keyword>
<name>A0A9X3I8Q1_9SPHI</name>
<dbReference type="InterPro" id="IPR056666">
    <property type="entry name" value="DrmE_C"/>
</dbReference>
<dbReference type="RefSeq" id="WP_010601112.1">
    <property type="nucleotide sequence ID" value="NZ_JAPJUH010000001.1"/>
</dbReference>
<sequence length="853" mass="97896">MISKAYLETVISEEFPDLKNTRFTMNHRSLRLFSENTLLPFLIFQNTTDSKNRLISLYMQSGSPGMHLLPFYIALGFYRKAANAALNAQDFFTTRFQPEMRKVVVNGSVCSVTMVDYLSQSLMLHGQNRHFEIPFSQDYKIKWAYSNAHGLRELIDRFQRIQKASDGNIFSLRLKENDKSHEGLILFTQPSRFETLLGNVTISGSSLKEHLNIQKTVFTDQEIKFIQVSQAKTKNMPVTVLLSRPDTLFSYENIMTFGGPSLGKLRTIVIEDFDLLIKAWDRSGELKENLDLLEEMYFSRLGSYFRDIYLVCSNRNFDVHALLASNGITPMAWMLKATEFRRLENMDVLQHIPVSKITTSLLDSAVVALEEIIVRWKSLAMNYFCSGEILALVKILFQTKSRLSSFYQRERFNASLASQHALFHDFAKRWFPGGQDHGLVEQTLKHFTQIQQADYGVNERLAEKINASISIHHHKSLLLVSRNHDIDDQRNLCSLISLAPENIIFSDEKQFLSGNVNLEKECLVVYLGAGKALINMLLTDPGDASQLILTDARGYHFLGWYADRAQAEIDKISPTTEKFELLNLPPDTAFPQDTRTPSRFLFLDEEGNGETSEQEAAEQEEDVVRDIVWNASSRNNPRPGAVESYLVFFEDGSQLGFQQHQSVFIYQENDSQQNEELEKEVKELKMGDQVIVPKSRRGIRNLLSEALASHKSYSRAVDYDLRWRSGIREFLGNNGGIYNFMAILNQKGFPIVVPETIRKWIDGETLQPNRFKRLLLVLVDLGIVEDALKDDYYHQSRELKKIKSRFIKSAILKLIYSLKNISHGWQEDIFDEQLLDSFIDHVEVKTVLTVVAK</sequence>
<dbReference type="Proteomes" id="UP001142592">
    <property type="component" value="Unassembled WGS sequence"/>
</dbReference>
<dbReference type="AlphaFoldDB" id="A0A9X3I8Q1"/>
<gene>
    <name evidence="2" type="ORF">OQZ29_03095</name>
</gene>
<accession>A0A9X3I8Q1</accession>
<proteinExistence type="predicted"/>
<dbReference type="Pfam" id="PF24957">
    <property type="entry name" value="DrmE_C"/>
    <property type="match status" value="1"/>
</dbReference>
<evidence type="ECO:0000313" key="2">
    <source>
        <dbReference type="EMBL" id="MCX3263713.1"/>
    </source>
</evidence>
<reference evidence="2" key="1">
    <citation type="submission" date="2022-11" db="EMBL/GenBank/DDBJ databases">
        <authorList>
            <person name="Graham C."/>
            <person name="Newman J.D."/>
        </authorList>
    </citation>
    <scope>NUCLEOTIDE SEQUENCE</scope>
    <source>
        <strain evidence="2">DSM 19486</strain>
    </source>
</reference>
<comment type="caution">
    <text evidence="2">The sequence shown here is derived from an EMBL/GenBank/DDBJ whole genome shotgun (WGS) entry which is preliminary data.</text>
</comment>
<evidence type="ECO:0000259" key="1">
    <source>
        <dbReference type="Pfam" id="PF24957"/>
    </source>
</evidence>
<evidence type="ECO:0000313" key="3">
    <source>
        <dbReference type="Proteomes" id="UP001142592"/>
    </source>
</evidence>